<proteinExistence type="predicted"/>
<dbReference type="EMBL" id="FR823450">
    <property type="protein sequence ID" value="CBZ42318.1"/>
    <property type="molecule type" value="Genomic_DNA"/>
</dbReference>
<dbReference type="InterPro" id="IPR010823">
    <property type="entry name" value="Portal_Gp20"/>
</dbReference>
<dbReference type="Pfam" id="PF07230">
    <property type="entry name" value="Portal_T4"/>
    <property type="match status" value="1"/>
</dbReference>
<sequence>MANMFNGLVESVKKTFLKIENQEGSIKSDDPHKEANLTRDDIVLGYFDEGNYRYNNFETDIISDVSKQASLIKEYRRIAAYPEVADAIDEITNEMSFVPNNIDCCYLGFKDNILSDNLKEAFQSLFDMSCEILQLNENIDVLCRRFYIDGQLIIGLSYDDNNNILDAVIMNPSGLYFNKSTNKWQYFNNSNNYGVTDDTSEVYDPEEIIRIDSGLYSDNLILSHLHSVIKIVNQLQTLEDLMIPLRYSRSVSRRVFNIDVGNLGYEKAIAAVEDIKNKFKYKKYYNTETGSISNGASIQSMVEDYYFPNRGGTKGTQVDVLDETGNLGETGDLDYFKNKLYNALKVPTSRLMGENKTVFDFSSTSIESTEIKFFAFINRLRQRFNVLLIEIMKRYAITNNILTEDEFDNYSKYIFIGWEKESNFLERQNLDILKQRLDLYTEFKEYEGDIFSKSYLLKNVLKMTDEEIDQMREEILQEGSQATPGEDEFGNEITDDEDIIDDEDNFKNDIEDEPEDDSLDNIESKNLKIKDDISDNKKNIIKKATKLGIPKNIINQKIKKATKLSKGE</sequence>
<evidence type="ECO:0000313" key="1">
    <source>
        <dbReference type="EMBL" id="CBZ42318.1"/>
    </source>
</evidence>
<name>G0LWE5_9CAUD</name>
<dbReference type="Proteomes" id="UP000008182">
    <property type="component" value="Segment"/>
</dbReference>
<dbReference type="GeneID" id="40100168"/>
<reference evidence="2" key="1">
    <citation type="journal article" date="2011" name="J. Virol.">
        <title>Campylobacter jejuni group III phage CP81 contains many T4-like genes without belonging to the T4-type phage group: implications for the evolution of T4 phages.</title>
        <authorList>
            <person name="Hammerl J.A."/>
            <person name="Jackel C."/>
            <person name="Reetz J."/>
            <person name="Beck S."/>
            <person name="Alter T."/>
            <person name="Lurz R."/>
            <person name="Barretto C."/>
            <person name="Brussow H."/>
            <person name="Hertwig S."/>
        </authorList>
    </citation>
    <scope>NUCLEOTIDE SEQUENCE [LARGE SCALE GENOMIC DNA]</scope>
</reference>
<accession>G0LWE5</accession>
<keyword evidence="2" id="KW-1185">Reference proteome</keyword>
<evidence type="ECO:0008006" key="3">
    <source>
        <dbReference type="Google" id="ProtNLM"/>
    </source>
</evidence>
<protein>
    <recommendedName>
        <fullName evidence="3">Portal vertex protein</fullName>
    </recommendedName>
</protein>
<dbReference type="RefSeq" id="YP_009623377.1">
    <property type="nucleotide sequence ID" value="NC_042112.1"/>
</dbReference>
<evidence type="ECO:0000313" key="2">
    <source>
        <dbReference type="Proteomes" id="UP000008182"/>
    </source>
</evidence>
<organism evidence="1 2">
    <name type="scientific">Campylobacter phage CP81</name>
    <dbReference type="NCBI Taxonomy" id="2927008"/>
    <lineage>
        <taxon>Viruses</taxon>
        <taxon>Duplodnaviria</taxon>
        <taxon>Heunggongvirae</taxon>
        <taxon>Uroviricota</taxon>
        <taxon>Caudoviricetes</taxon>
        <taxon>Connertonviridae</taxon>
        <taxon>Fletchervirus</taxon>
        <taxon>Fletchervirus CP81</taxon>
    </lineage>
</organism>